<sequence>MTRTTRIRQATNSYSPAFSATNRGKSPSNSTTSRQTVDGNPVDSRKDPNPPYTSPGRPIPKLSAESQVLYDLITRIDISVRQISSEIALLRTELAQKPSYEEMHKYVDGAFLDLNSRLQKIEEKYTQTSQHTDEIREIVWEETFCHHEAQRRKMNIVKNLPEQEGVDDVTQVKQIIQKQLQLPVPTILKATRLGEKLPTTQNSVSRYQPLLIQLPESEIALKRQIVQMSYVKRKSLQTFFRNDVPKWFRRAGSISEPLSRGPKN</sequence>
<evidence type="ECO:0000313" key="2">
    <source>
        <dbReference type="EMBL" id="KAK2718289.1"/>
    </source>
</evidence>
<organism evidence="2 3">
    <name type="scientific">Artemia franciscana</name>
    <name type="common">Brine shrimp</name>
    <name type="synonym">Artemia sanfranciscana</name>
    <dbReference type="NCBI Taxonomy" id="6661"/>
    <lineage>
        <taxon>Eukaryota</taxon>
        <taxon>Metazoa</taxon>
        <taxon>Ecdysozoa</taxon>
        <taxon>Arthropoda</taxon>
        <taxon>Crustacea</taxon>
        <taxon>Branchiopoda</taxon>
        <taxon>Anostraca</taxon>
        <taxon>Artemiidae</taxon>
        <taxon>Artemia</taxon>
    </lineage>
</organism>
<dbReference type="EMBL" id="JAVRJZ010000009">
    <property type="protein sequence ID" value="KAK2718289.1"/>
    <property type="molecule type" value="Genomic_DNA"/>
</dbReference>
<protein>
    <submittedName>
        <fullName evidence="2">Uncharacterized protein</fullName>
    </submittedName>
</protein>
<proteinExistence type="predicted"/>
<keyword evidence="3" id="KW-1185">Reference proteome</keyword>
<feature type="region of interest" description="Disordered" evidence="1">
    <location>
        <begin position="1"/>
        <end position="61"/>
    </location>
</feature>
<evidence type="ECO:0000313" key="3">
    <source>
        <dbReference type="Proteomes" id="UP001187531"/>
    </source>
</evidence>
<accession>A0AA88L9U3</accession>
<evidence type="ECO:0000256" key="1">
    <source>
        <dbReference type="SAM" id="MobiDB-lite"/>
    </source>
</evidence>
<name>A0AA88L9U3_ARTSF</name>
<gene>
    <name evidence="2" type="ORF">QYM36_005556</name>
</gene>
<dbReference type="Proteomes" id="UP001187531">
    <property type="component" value="Unassembled WGS sequence"/>
</dbReference>
<dbReference type="AlphaFoldDB" id="A0AA88L9U3"/>
<comment type="caution">
    <text evidence="2">The sequence shown here is derived from an EMBL/GenBank/DDBJ whole genome shotgun (WGS) entry which is preliminary data.</text>
</comment>
<reference evidence="2" key="1">
    <citation type="submission" date="2023-07" db="EMBL/GenBank/DDBJ databases">
        <title>Chromosome-level genome assembly of Artemia franciscana.</title>
        <authorList>
            <person name="Jo E."/>
        </authorList>
    </citation>
    <scope>NUCLEOTIDE SEQUENCE</scope>
    <source>
        <tissue evidence="2">Whole body</tissue>
    </source>
</reference>
<feature type="compositionally biased region" description="Polar residues" evidence="1">
    <location>
        <begin position="1"/>
        <end position="38"/>
    </location>
</feature>